<dbReference type="Ensembl" id="ENSDCDT00010032775.1">
    <property type="protein sequence ID" value="ENSDCDP00010026470.1"/>
    <property type="gene ID" value="ENSDCDG00010016783.1"/>
</dbReference>
<dbReference type="AlphaFoldDB" id="A0AAY4BZX9"/>
<feature type="chain" id="PRO_5044232368" description="Liver-expressed antimicrobial peptide 2" evidence="1">
    <location>
        <begin position="29"/>
        <end position="95"/>
    </location>
</feature>
<protein>
    <recommendedName>
        <fullName evidence="4">Liver-expressed antimicrobial peptide 2</fullName>
    </recommendedName>
</protein>
<evidence type="ECO:0000313" key="2">
    <source>
        <dbReference type="Ensembl" id="ENSDCDP00010026470.1"/>
    </source>
</evidence>
<name>A0AAY4BZX9_9TELE</name>
<dbReference type="Proteomes" id="UP000694580">
    <property type="component" value="Chromosome 1"/>
</dbReference>
<dbReference type="RefSeq" id="XP_028829521.1">
    <property type="nucleotide sequence ID" value="XM_028973688.1"/>
</dbReference>
<proteinExistence type="predicted"/>
<dbReference type="GO" id="GO:0061844">
    <property type="term" value="P:antimicrobial humoral immune response mediated by antimicrobial peptide"/>
    <property type="evidence" value="ECO:0007669"/>
    <property type="project" value="TreeGrafter"/>
</dbReference>
<dbReference type="Gene3D" id="4.10.40.50">
    <property type="match status" value="1"/>
</dbReference>
<dbReference type="Pfam" id="PF07359">
    <property type="entry name" value="LEAP-2"/>
    <property type="match status" value="1"/>
</dbReference>
<keyword evidence="3" id="KW-1185">Reference proteome</keyword>
<reference evidence="2" key="3">
    <citation type="submission" date="2025-09" db="UniProtKB">
        <authorList>
            <consortium name="Ensembl"/>
        </authorList>
    </citation>
    <scope>IDENTIFICATION</scope>
</reference>
<dbReference type="GeneID" id="114786515"/>
<evidence type="ECO:0000256" key="1">
    <source>
        <dbReference type="SAM" id="SignalP"/>
    </source>
</evidence>
<dbReference type="PANTHER" id="PTHR21007:SF5">
    <property type="entry name" value="LIVER-EXPRESSED ANTIMICROBIAL PEPTIDE 2"/>
    <property type="match status" value="1"/>
</dbReference>
<dbReference type="PANTHER" id="PTHR21007">
    <property type="entry name" value="LIVER EXPRESSED ANTIMICROBIAL PEPTIDE 2"/>
    <property type="match status" value="1"/>
</dbReference>
<sequence length="95" mass="10711">MQDHSLVCRRTLSVWCLILLVILQQVAANPVRLPGGPVARSVPREQSALRRIARMTPLWRIMGTKPFGAYCQNNHECSTGNCRKGHCSFIQHIKS</sequence>
<accession>A0AAY4BZX9</accession>
<reference evidence="2" key="2">
    <citation type="submission" date="2025-08" db="UniProtKB">
        <authorList>
            <consortium name="Ensembl"/>
        </authorList>
    </citation>
    <scope>IDENTIFICATION</scope>
</reference>
<reference evidence="2 3" key="1">
    <citation type="submission" date="2020-06" db="EMBL/GenBank/DDBJ databases">
        <authorList>
            <consortium name="Wellcome Sanger Institute Data Sharing"/>
        </authorList>
    </citation>
    <scope>NUCLEOTIDE SEQUENCE [LARGE SCALE GENOMIC DNA]</scope>
</reference>
<dbReference type="GeneTree" id="ENSGT00510000050937"/>
<evidence type="ECO:0008006" key="4">
    <source>
        <dbReference type="Google" id="ProtNLM"/>
    </source>
</evidence>
<dbReference type="GO" id="GO:0042742">
    <property type="term" value="P:defense response to bacterium"/>
    <property type="evidence" value="ECO:0007669"/>
    <property type="project" value="InterPro"/>
</dbReference>
<organism evidence="2 3">
    <name type="scientific">Denticeps clupeoides</name>
    <name type="common">denticle herring</name>
    <dbReference type="NCBI Taxonomy" id="299321"/>
    <lineage>
        <taxon>Eukaryota</taxon>
        <taxon>Metazoa</taxon>
        <taxon>Chordata</taxon>
        <taxon>Craniata</taxon>
        <taxon>Vertebrata</taxon>
        <taxon>Euteleostomi</taxon>
        <taxon>Actinopterygii</taxon>
        <taxon>Neopterygii</taxon>
        <taxon>Teleostei</taxon>
        <taxon>Clupei</taxon>
        <taxon>Clupeiformes</taxon>
        <taxon>Denticipitoidei</taxon>
        <taxon>Denticipitidae</taxon>
        <taxon>Denticeps</taxon>
    </lineage>
</organism>
<dbReference type="InterPro" id="IPR009955">
    <property type="entry name" value="LEAP-2"/>
</dbReference>
<feature type="signal peptide" evidence="1">
    <location>
        <begin position="1"/>
        <end position="28"/>
    </location>
</feature>
<gene>
    <name evidence="2" type="primary">LEAP2</name>
</gene>
<keyword evidence="1" id="KW-0732">Signal</keyword>
<evidence type="ECO:0000313" key="3">
    <source>
        <dbReference type="Proteomes" id="UP000694580"/>
    </source>
</evidence>